<organism evidence="3 4">
    <name type="scientific">Protopolystoma xenopodis</name>
    <dbReference type="NCBI Taxonomy" id="117903"/>
    <lineage>
        <taxon>Eukaryota</taxon>
        <taxon>Metazoa</taxon>
        <taxon>Spiralia</taxon>
        <taxon>Lophotrochozoa</taxon>
        <taxon>Platyhelminthes</taxon>
        <taxon>Monogenea</taxon>
        <taxon>Polyopisthocotylea</taxon>
        <taxon>Polystomatidea</taxon>
        <taxon>Polystomatidae</taxon>
        <taxon>Protopolystoma</taxon>
    </lineage>
</organism>
<dbReference type="InterPro" id="IPR050122">
    <property type="entry name" value="RTK"/>
</dbReference>
<feature type="region of interest" description="Disordered" evidence="1">
    <location>
        <begin position="130"/>
        <end position="163"/>
    </location>
</feature>
<comment type="caution">
    <text evidence="3">The sequence shown here is derived from an EMBL/GenBank/DDBJ whole genome shotgun (WGS) entry which is preliminary data.</text>
</comment>
<dbReference type="InterPro" id="IPR011009">
    <property type="entry name" value="Kinase-like_dom_sf"/>
</dbReference>
<feature type="domain" description="Protein kinase" evidence="2">
    <location>
        <begin position="1"/>
        <end position="119"/>
    </location>
</feature>
<accession>A0A3S5A520</accession>
<dbReference type="Gene3D" id="1.10.510.10">
    <property type="entry name" value="Transferase(Phosphotransferase) domain 1"/>
    <property type="match status" value="1"/>
</dbReference>
<dbReference type="GO" id="GO:0005524">
    <property type="term" value="F:ATP binding"/>
    <property type="evidence" value="ECO:0007669"/>
    <property type="project" value="InterPro"/>
</dbReference>
<dbReference type="InterPro" id="IPR001245">
    <property type="entry name" value="Ser-Thr/Tyr_kinase_cat_dom"/>
</dbReference>
<feature type="compositionally biased region" description="Polar residues" evidence="1">
    <location>
        <begin position="190"/>
        <end position="206"/>
    </location>
</feature>
<feature type="region of interest" description="Disordered" evidence="1">
    <location>
        <begin position="182"/>
        <end position="206"/>
    </location>
</feature>
<dbReference type="OrthoDB" id="28230at2759"/>
<dbReference type="PANTHER" id="PTHR24416:SF631">
    <property type="entry name" value="SERINE_THREONINE_TYROSINE KINASE 1"/>
    <property type="match status" value="1"/>
</dbReference>
<dbReference type="GO" id="GO:0005886">
    <property type="term" value="C:plasma membrane"/>
    <property type="evidence" value="ECO:0007669"/>
    <property type="project" value="TreeGrafter"/>
</dbReference>
<proteinExistence type="predicted"/>
<feature type="compositionally biased region" description="Low complexity" evidence="1">
    <location>
        <begin position="135"/>
        <end position="148"/>
    </location>
</feature>
<evidence type="ECO:0000313" key="4">
    <source>
        <dbReference type="Proteomes" id="UP000784294"/>
    </source>
</evidence>
<dbReference type="InterPro" id="IPR020635">
    <property type="entry name" value="Tyr_kinase_cat_dom"/>
</dbReference>
<evidence type="ECO:0000259" key="2">
    <source>
        <dbReference type="PROSITE" id="PS50011"/>
    </source>
</evidence>
<evidence type="ECO:0000313" key="3">
    <source>
        <dbReference type="EMBL" id="VEL07178.1"/>
    </source>
</evidence>
<evidence type="ECO:0000256" key="1">
    <source>
        <dbReference type="SAM" id="MobiDB-lite"/>
    </source>
</evidence>
<protein>
    <recommendedName>
        <fullName evidence="2">Protein kinase domain-containing protein</fullName>
    </recommendedName>
</protein>
<name>A0A3S5A520_9PLAT</name>
<dbReference type="GO" id="GO:0007169">
    <property type="term" value="P:cell surface receptor protein tyrosine kinase signaling pathway"/>
    <property type="evidence" value="ECO:0007669"/>
    <property type="project" value="TreeGrafter"/>
</dbReference>
<dbReference type="SMART" id="SM00219">
    <property type="entry name" value="TyrKc"/>
    <property type="match status" value="1"/>
</dbReference>
<dbReference type="PANTHER" id="PTHR24416">
    <property type="entry name" value="TYROSINE-PROTEIN KINASE RECEPTOR"/>
    <property type="match status" value="1"/>
</dbReference>
<dbReference type="Proteomes" id="UP000784294">
    <property type="component" value="Unassembled WGS sequence"/>
</dbReference>
<dbReference type="InterPro" id="IPR000719">
    <property type="entry name" value="Prot_kinase_dom"/>
</dbReference>
<sequence>MSTDTVADFGLCREANSHEVSGKVAIKWTAPEAVRHNQFTPASDMWSFGVLLWEIYSFGRLPYLGISVNDVLAEVESGYRLPRPDACPAELYTIMQRAWQAVPRARPQFCGVLDQLQAIWRRPSPLQLPSAQLVSSPPTTTSASLSPIPKSPPNSSPAPLSGNFNHPLFTLSSGSIPMEKTIPLPAPPKTTASPFTCGSKSYTRVV</sequence>
<dbReference type="Pfam" id="PF07714">
    <property type="entry name" value="PK_Tyr_Ser-Thr"/>
    <property type="match status" value="1"/>
</dbReference>
<keyword evidence="4" id="KW-1185">Reference proteome</keyword>
<dbReference type="AlphaFoldDB" id="A0A3S5A520"/>
<dbReference type="EMBL" id="CAAALY010001189">
    <property type="protein sequence ID" value="VEL07178.1"/>
    <property type="molecule type" value="Genomic_DNA"/>
</dbReference>
<dbReference type="SUPFAM" id="SSF56112">
    <property type="entry name" value="Protein kinase-like (PK-like)"/>
    <property type="match status" value="1"/>
</dbReference>
<dbReference type="PRINTS" id="PR00109">
    <property type="entry name" value="TYRKINASE"/>
</dbReference>
<reference evidence="3" key="1">
    <citation type="submission" date="2018-11" db="EMBL/GenBank/DDBJ databases">
        <authorList>
            <consortium name="Pathogen Informatics"/>
        </authorList>
    </citation>
    <scope>NUCLEOTIDE SEQUENCE</scope>
</reference>
<dbReference type="GO" id="GO:0043235">
    <property type="term" value="C:receptor complex"/>
    <property type="evidence" value="ECO:0007669"/>
    <property type="project" value="TreeGrafter"/>
</dbReference>
<dbReference type="GO" id="GO:0004714">
    <property type="term" value="F:transmembrane receptor protein tyrosine kinase activity"/>
    <property type="evidence" value="ECO:0007669"/>
    <property type="project" value="TreeGrafter"/>
</dbReference>
<dbReference type="PROSITE" id="PS50011">
    <property type="entry name" value="PROTEIN_KINASE_DOM"/>
    <property type="match status" value="1"/>
</dbReference>
<gene>
    <name evidence="3" type="ORF">PXEA_LOCUS618</name>
</gene>